<accession>A0A1I7MZB2</accession>
<dbReference type="EMBL" id="FPCJ01000001">
    <property type="protein sequence ID" value="SFV27744.1"/>
    <property type="molecule type" value="Genomic_DNA"/>
</dbReference>
<name>A0A1I7MZB2_9BACT</name>
<evidence type="ECO:0000313" key="1">
    <source>
        <dbReference type="EMBL" id="SFV27744.1"/>
    </source>
</evidence>
<dbReference type="AlphaFoldDB" id="A0A1I7MZB2"/>
<organism evidence="1 2">
    <name type="scientific">Thermoflavifilum thermophilum</name>
    <dbReference type="NCBI Taxonomy" id="1393122"/>
    <lineage>
        <taxon>Bacteria</taxon>
        <taxon>Pseudomonadati</taxon>
        <taxon>Bacteroidota</taxon>
        <taxon>Chitinophagia</taxon>
        <taxon>Chitinophagales</taxon>
        <taxon>Chitinophagaceae</taxon>
        <taxon>Thermoflavifilum</taxon>
    </lineage>
</organism>
<dbReference type="Proteomes" id="UP000199537">
    <property type="component" value="Unassembled WGS sequence"/>
</dbReference>
<reference evidence="2" key="1">
    <citation type="submission" date="2016-10" db="EMBL/GenBank/DDBJ databases">
        <authorList>
            <person name="Varghese N."/>
            <person name="Submissions S."/>
        </authorList>
    </citation>
    <scope>NUCLEOTIDE SEQUENCE [LARGE SCALE GENOMIC DNA]</scope>
    <source>
        <strain evidence="2">DSM 14807</strain>
    </source>
</reference>
<gene>
    <name evidence="1" type="ORF">SAMN05660895_0178</name>
</gene>
<protein>
    <submittedName>
        <fullName evidence="1">Uncharacterized protein</fullName>
    </submittedName>
</protein>
<evidence type="ECO:0000313" key="2">
    <source>
        <dbReference type="Proteomes" id="UP000199537"/>
    </source>
</evidence>
<dbReference type="STRING" id="1393122.SAMN05660895_0178"/>
<sequence>MQNIYLKIPFNDTCMKDFLSTYLLFVFICIIHSAKSQQYPCTYWPAPCPNTTAISQADDWSVRKGNGAIDQGLAFQRKIRNQLTEVLQKAAKQNGWQVYQLTDEYFDGPPFQFISFANWEATPYEKRPPVWDDLAFILVVNKDSLTQWRKWMEEFQQNLEKNVNVQSFDAMQNEQTKNTATFTEGSIVLIHFGINPYNVTTGMQDEGQHSLIPQYALKVPGAFYAGLLINKNPPDINAYELTYKGYFFNSPAAVATILFGNFQPKNAFNNWRPVFEKPFTSSAATLNSEKAIKCDVLQNLAIHIEGREDKVKNIIQTLDWNTIHSMIGK</sequence>
<keyword evidence="2" id="KW-1185">Reference proteome</keyword>
<proteinExistence type="predicted"/>